<feature type="transmembrane region" description="Helical" evidence="8">
    <location>
        <begin position="12"/>
        <end position="31"/>
    </location>
</feature>
<accession>A0AB35FGT2</accession>
<evidence type="ECO:0000256" key="5">
    <source>
        <dbReference type="ARBA" id="ARBA00022692"/>
    </source>
</evidence>
<gene>
    <name evidence="10" type="ORF">HFO74_15260</name>
</gene>
<keyword evidence="2 8" id="KW-0813">Transport</keyword>
<dbReference type="SUPFAM" id="SSF161098">
    <property type="entry name" value="MetI-like"/>
    <property type="match status" value="2"/>
</dbReference>
<evidence type="ECO:0000256" key="2">
    <source>
        <dbReference type="ARBA" id="ARBA00022448"/>
    </source>
</evidence>
<feature type="transmembrane region" description="Helical" evidence="8">
    <location>
        <begin position="102"/>
        <end position="122"/>
    </location>
</feature>
<feature type="transmembrane region" description="Helical" evidence="8">
    <location>
        <begin position="302"/>
        <end position="325"/>
    </location>
</feature>
<dbReference type="EMBL" id="JAAXQQ010000004">
    <property type="protein sequence ID" value="MBY3064776.1"/>
    <property type="molecule type" value="Genomic_DNA"/>
</dbReference>
<dbReference type="Gene3D" id="1.10.3720.10">
    <property type="entry name" value="MetI-like"/>
    <property type="match status" value="2"/>
</dbReference>
<feature type="transmembrane region" description="Helical" evidence="8">
    <location>
        <begin position="530"/>
        <end position="551"/>
    </location>
</feature>
<evidence type="ECO:0000313" key="11">
    <source>
        <dbReference type="Proteomes" id="UP000758022"/>
    </source>
</evidence>
<protein>
    <submittedName>
        <fullName evidence="10">Iron ABC transporter permease</fullName>
    </submittedName>
</protein>
<name>A0AB35FGT2_9HYPH</name>
<dbReference type="PANTHER" id="PTHR43357:SF4">
    <property type="entry name" value="INNER MEMBRANE ABC TRANSPORTER PERMEASE PROTEIN YDCV"/>
    <property type="match status" value="1"/>
</dbReference>
<evidence type="ECO:0000256" key="8">
    <source>
        <dbReference type="RuleBase" id="RU363032"/>
    </source>
</evidence>
<feature type="domain" description="ABC transmembrane type-1" evidence="9">
    <location>
        <begin position="360"/>
        <end position="552"/>
    </location>
</feature>
<dbReference type="InterPro" id="IPR035906">
    <property type="entry name" value="MetI-like_sf"/>
</dbReference>
<sequence length="558" mass="60958">MWPNIPSDRIVQVLASVFVCAIILLPMGVILQQALSVEGLDGTKELGLGNFARAFQTPVFLNAVTNTILISTGTTLLASLVGVSLAWFVTRTDLPGRRLLHVCNTIPFYLSPFIGAIAWTYLTAPRVGLLNVAVNSFLGVSANPFNIYSLFGIMWVQGIFFAPVVYIMTCAALQQMDPSLEESSRSCGRGIVYTMLRVTLPLAMPSILSSVILTFVASAGEFGVPLTIGVPRNIETVSTQIFEVLQRAQPDYGMAATLGSLLGAATIVCVLFYRHMILRRNYITLTGKGFRPSTLRLGPWRWLGFALNVVFCLVAVVLPLVALALQSFQNIWLGSFKWSQFTLGNYKYVIFENEVTIRGFENSLVLALVGATVGVLLSVIIAQTIYRSRLPGQRFIDVVTSLPVGIPGIVLSMGFLLISLRSPLYGTLVVMLIAYLSRDLPLGLRSVSGVMLSVSPELEEASRSCGAAYSRTFRRVTLPLLKPGLLAGWVLLFVLFLRELPMSILLWKPGTEVTSVALWQLLEHATSGKAAAYAMLQSFVILGVVVIFQFVTKTSREK</sequence>
<reference evidence="10" key="1">
    <citation type="submission" date="2020-04" db="EMBL/GenBank/DDBJ databases">
        <title>Global-level population genomics supports evidence of horizontal gene transfer on evolution of Rhizobia in Lentils.</title>
        <authorList>
            <person name="Gai Y."/>
            <person name="Cook D."/>
            <person name="Riely B."/>
        </authorList>
    </citation>
    <scope>NUCLEOTIDE SEQUENCE</scope>
    <source>
        <strain evidence="10">TLR9</strain>
    </source>
</reference>
<feature type="transmembrane region" description="Helical" evidence="8">
    <location>
        <begin position="147"/>
        <end position="173"/>
    </location>
</feature>
<dbReference type="Pfam" id="PF00528">
    <property type="entry name" value="BPD_transp_1"/>
    <property type="match status" value="2"/>
</dbReference>
<dbReference type="InterPro" id="IPR000515">
    <property type="entry name" value="MetI-like"/>
</dbReference>
<evidence type="ECO:0000256" key="1">
    <source>
        <dbReference type="ARBA" id="ARBA00004429"/>
    </source>
</evidence>
<dbReference type="GO" id="GO:0005886">
    <property type="term" value="C:plasma membrane"/>
    <property type="evidence" value="ECO:0007669"/>
    <property type="project" value="UniProtKB-SubCell"/>
</dbReference>
<feature type="transmembrane region" description="Helical" evidence="8">
    <location>
        <begin position="480"/>
        <end position="497"/>
    </location>
</feature>
<evidence type="ECO:0000259" key="9">
    <source>
        <dbReference type="PROSITE" id="PS50928"/>
    </source>
</evidence>
<keyword evidence="7 8" id="KW-0472">Membrane</keyword>
<keyword evidence="6 8" id="KW-1133">Transmembrane helix</keyword>
<dbReference type="GO" id="GO:0055085">
    <property type="term" value="P:transmembrane transport"/>
    <property type="evidence" value="ECO:0007669"/>
    <property type="project" value="InterPro"/>
</dbReference>
<feature type="transmembrane region" description="Helical" evidence="8">
    <location>
        <begin position="398"/>
        <end position="418"/>
    </location>
</feature>
<evidence type="ECO:0000313" key="10">
    <source>
        <dbReference type="EMBL" id="MBY3064776.1"/>
    </source>
</evidence>
<keyword evidence="5 8" id="KW-0812">Transmembrane</keyword>
<feature type="domain" description="ABC transmembrane type-1" evidence="9">
    <location>
        <begin position="64"/>
        <end position="273"/>
    </location>
</feature>
<dbReference type="PROSITE" id="PS50928">
    <property type="entry name" value="ABC_TM1"/>
    <property type="match status" value="2"/>
</dbReference>
<dbReference type="PANTHER" id="PTHR43357">
    <property type="entry name" value="INNER MEMBRANE ABC TRANSPORTER PERMEASE PROTEIN YDCV"/>
    <property type="match status" value="1"/>
</dbReference>
<proteinExistence type="inferred from homology"/>
<dbReference type="CDD" id="cd06261">
    <property type="entry name" value="TM_PBP2"/>
    <property type="match status" value="2"/>
</dbReference>
<comment type="similarity">
    <text evidence="8">Belongs to the binding-protein-dependent transport system permease family.</text>
</comment>
<feature type="transmembrane region" description="Helical" evidence="8">
    <location>
        <begin position="364"/>
        <end position="386"/>
    </location>
</feature>
<feature type="transmembrane region" description="Helical" evidence="8">
    <location>
        <begin position="194"/>
        <end position="217"/>
    </location>
</feature>
<evidence type="ECO:0000256" key="4">
    <source>
        <dbReference type="ARBA" id="ARBA00022519"/>
    </source>
</evidence>
<organism evidence="10 11">
    <name type="scientific">Rhizobium laguerreae</name>
    <dbReference type="NCBI Taxonomy" id="1076926"/>
    <lineage>
        <taxon>Bacteria</taxon>
        <taxon>Pseudomonadati</taxon>
        <taxon>Pseudomonadota</taxon>
        <taxon>Alphaproteobacteria</taxon>
        <taxon>Hyphomicrobiales</taxon>
        <taxon>Rhizobiaceae</taxon>
        <taxon>Rhizobium/Agrobacterium group</taxon>
        <taxon>Rhizobium</taxon>
    </lineage>
</organism>
<comment type="subcellular location">
    <subcellularLocation>
        <location evidence="1">Cell inner membrane</location>
        <topology evidence="1">Multi-pass membrane protein</topology>
    </subcellularLocation>
    <subcellularLocation>
        <location evidence="8">Cell membrane</location>
        <topology evidence="8">Multi-pass membrane protein</topology>
    </subcellularLocation>
</comment>
<feature type="transmembrane region" description="Helical" evidence="8">
    <location>
        <begin position="68"/>
        <end position="90"/>
    </location>
</feature>
<dbReference type="AlphaFoldDB" id="A0AB35FGT2"/>
<comment type="caution">
    <text evidence="10">The sequence shown here is derived from an EMBL/GenBank/DDBJ whole genome shotgun (WGS) entry which is preliminary data.</text>
</comment>
<dbReference type="RefSeq" id="WP_221979396.1">
    <property type="nucleotide sequence ID" value="NZ_JAAXQQ010000004.1"/>
</dbReference>
<dbReference type="Proteomes" id="UP000758022">
    <property type="component" value="Unassembled WGS sequence"/>
</dbReference>
<keyword evidence="3" id="KW-1003">Cell membrane</keyword>
<evidence type="ECO:0000256" key="7">
    <source>
        <dbReference type="ARBA" id="ARBA00023136"/>
    </source>
</evidence>
<evidence type="ECO:0000256" key="3">
    <source>
        <dbReference type="ARBA" id="ARBA00022475"/>
    </source>
</evidence>
<feature type="transmembrane region" description="Helical" evidence="8">
    <location>
        <begin position="252"/>
        <end position="273"/>
    </location>
</feature>
<keyword evidence="4" id="KW-0997">Cell inner membrane</keyword>
<evidence type="ECO:0000256" key="6">
    <source>
        <dbReference type="ARBA" id="ARBA00022989"/>
    </source>
</evidence>